<reference evidence="1" key="1">
    <citation type="journal article" date="2014" name="Front. Microbiol.">
        <title>High frequency of phylogenetically diverse reductive dehalogenase-homologous genes in deep subseafloor sedimentary metagenomes.</title>
        <authorList>
            <person name="Kawai M."/>
            <person name="Futagami T."/>
            <person name="Toyoda A."/>
            <person name="Takaki Y."/>
            <person name="Nishi S."/>
            <person name="Hori S."/>
            <person name="Arai W."/>
            <person name="Tsubouchi T."/>
            <person name="Morono Y."/>
            <person name="Uchiyama I."/>
            <person name="Ito T."/>
            <person name="Fujiyama A."/>
            <person name="Inagaki F."/>
            <person name="Takami H."/>
        </authorList>
    </citation>
    <scope>NUCLEOTIDE SEQUENCE</scope>
    <source>
        <strain evidence="1">Expedition CK06-06</strain>
    </source>
</reference>
<evidence type="ECO:0000313" key="1">
    <source>
        <dbReference type="EMBL" id="GAI34083.1"/>
    </source>
</evidence>
<proteinExistence type="predicted"/>
<accession>X1MS08</accession>
<dbReference type="AlphaFoldDB" id="X1MS08"/>
<gene>
    <name evidence="1" type="ORF">S06H3_49269</name>
</gene>
<comment type="caution">
    <text evidence="1">The sequence shown here is derived from an EMBL/GenBank/DDBJ whole genome shotgun (WGS) entry which is preliminary data.</text>
</comment>
<sequence>FFYKVTALIGEAFGISKIIKSLSRKKSEEKDYKHSFSSFVDAIPGR</sequence>
<organism evidence="1">
    <name type="scientific">marine sediment metagenome</name>
    <dbReference type="NCBI Taxonomy" id="412755"/>
    <lineage>
        <taxon>unclassified sequences</taxon>
        <taxon>metagenomes</taxon>
        <taxon>ecological metagenomes</taxon>
    </lineage>
</organism>
<feature type="non-terminal residue" evidence="1">
    <location>
        <position position="1"/>
    </location>
</feature>
<dbReference type="EMBL" id="BARV01031100">
    <property type="protein sequence ID" value="GAI34083.1"/>
    <property type="molecule type" value="Genomic_DNA"/>
</dbReference>
<protein>
    <submittedName>
        <fullName evidence="1">Uncharacterized protein</fullName>
    </submittedName>
</protein>
<name>X1MS08_9ZZZZ</name>